<evidence type="ECO:0000313" key="2">
    <source>
        <dbReference type="Proteomes" id="UP000324222"/>
    </source>
</evidence>
<proteinExistence type="predicted"/>
<dbReference type="AlphaFoldDB" id="A0A5B7JMB9"/>
<keyword evidence="2" id="KW-1185">Reference proteome</keyword>
<evidence type="ECO:0000313" key="1">
    <source>
        <dbReference type="EMBL" id="MPC99121.1"/>
    </source>
</evidence>
<gene>
    <name evidence="1" type="ORF">E2C01_094516</name>
</gene>
<organism evidence="1 2">
    <name type="scientific">Portunus trituberculatus</name>
    <name type="common">Swimming crab</name>
    <name type="synonym">Neptunus trituberculatus</name>
    <dbReference type="NCBI Taxonomy" id="210409"/>
    <lineage>
        <taxon>Eukaryota</taxon>
        <taxon>Metazoa</taxon>
        <taxon>Ecdysozoa</taxon>
        <taxon>Arthropoda</taxon>
        <taxon>Crustacea</taxon>
        <taxon>Multicrustacea</taxon>
        <taxon>Malacostraca</taxon>
        <taxon>Eumalacostraca</taxon>
        <taxon>Eucarida</taxon>
        <taxon>Decapoda</taxon>
        <taxon>Pleocyemata</taxon>
        <taxon>Brachyura</taxon>
        <taxon>Eubrachyura</taxon>
        <taxon>Portunoidea</taxon>
        <taxon>Portunidae</taxon>
        <taxon>Portuninae</taxon>
        <taxon>Portunus</taxon>
    </lineage>
</organism>
<comment type="caution">
    <text evidence="1">The sequence shown here is derived from an EMBL/GenBank/DDBJ whole genome shotgun (WGS) entry which is preliminary data.</text>
</comment>
<dbReference type="EMBL" id="VSRR010117029">
    <property type="protein sequence ID" value="MPC99121.1"/>
    <property type="molecule type" value="Genomic_DNA"/>
</dbReference>
<dbReference type="Proteomes" id="UP000324222">
    <property type="component" value="Unassembled WGS sequence"/>
</dbReference>
<accession>A0A5B7JMB9</accession>
<sequence length="82" mass="8456">MLQFLQLHCLEASRALFGGGAVARTTKETVVLPDTTISVMVTTAFLASGTPIAGNVAVAKQEATGAAQDWEGVGPNMVNHVS</sequence>
<reference evidence="1 2" key="1">
    <citation type="submission" date="2019-05" db="EMBL/GenBank/DDBJ databases">
        <title>Another draft genome of Portunus trituberculatus and its Hox gene families provides insights of decapod evolution.</title>
        <authorList>
            <person name="Jeong J.-H."/>
            <person name="Song I."/>
            <person name="Kim S."/>
            <person name="Choi T."/>
            <person name="Kim D."/>
            <person name="Ryu S."/>
            <person name="Kim W."/>
        </authorList>
    </citation>
    <scope>NUCLEOTIDE SEQUENCE [LARGE SCALE GENOMIC DNA]</scope>
    <source>
        <tissue evidence="1">Muscle</tissue>
    </source>
</reference>
<protein>
    <submittedName>
        <fullName evidence="1">Uncharacterized protein</fullName>
    </submittedName>
</protein>
<name>A0A5B7JMB9_PORTR</name>